<dbReference type="InterPro" id="IPR007627">
    <property type="entry name" value="RNA_pol_sigma70_r2"/>
</dbReference>
<dbReference type="PROSITE" id="PS00716">
    <property type="entry name" value="SIGMA70_2"/>
    <property type="match status" value="1"/>
</dbReference>
<feature type="region of interest" description="Sigma-70 factor domain-2" evidence="6">
    <location>
        <begin position="18"/>
        <end position="90"/>
    </location>
</feature>
<dbReference type="NCBIfam" id="TIGR02937">
    <property type="entry name" value="sigma70-ECF"/>
    <property type="match status" value="1"/>
</dbReference>
<dbReference type="OrthoDB" id="9799825at2"/>
<dbReference type="PRINTS" id="PR00046">
    <property type="entry name" value="SIGMA70FCT"/>
</dbReference>
<comment type="caution">
    <text evidence="6">Lacks conserved residue(s) required for the propagation of feature annotation.</text>
</comment>
<accession>A0A248LGL1</accession>
<dbReference type="NCBIfam" id="NF005413">
    <property type="entry name" value="PRK06986.1"/>
    <property type="match status" value="1"/>
</dbReference>
<dbReference type="Pfam" id="PF04542">
    <property type="entry name" value="Sigma70_r2"/>
    <property type="match status" value="1"/>
</dbReference>
<evidence type="ECO:0000256" key="3">
    <source>
        <dbReference type="ARBA" id="ARBA00023082"/>
    </source>
</evidence>
<dbReference type="EMBL" id="CP022115">
    <property type="protein sequence ID" value="ASJ23604.1"/>
    <property type="molecule type" value="Genomic_DNA"/>
</dbReference>
<dbReference type="Pfam" id="PF04539">
    <property type="entry name" value="Sigma70_r3"/>
    <property type="match status" value="1"/>
</dbReference>
<evidence type="ECO:0000256" key="2">
    <source>
        <dbReference type="ARBA" id="ARBA00023015"/>
    </source>
</evidence>
<comment type="similarity">
    <text evidence="6">Belongs to the sigma-70 factor family. FliA subfamily.</text>
</comment>
<dbReference type="InterPro" id="IPR028617">
    <property type="entry name" value="Sigma70_FliA"/>
</dbReference>
<dbReference type="Gene3D" id="1.10.1740.10">
    <property type="match status" value="1"/>
</dbReference>
<dbReference type="Pfam" id="PF04545">
    <property type="entry name" value="Sigma70_r4"/>
    <property type="match status" value="1"/>
</dbReference>
<dbReference type="PROSITE" id="PS00715">
    <property type="entry name" value="SIGMA70_1"/>
    <property type="match status" value="1"/>
</dbReference>
<comment type="subcellular location">
    <subcellularLocation>
        <location evidence="6">Cytoplasm</location>
    </subcellularLocation>
</comment>
<dbReference type="Gene3D" id="1.20.140.160">
    <property type="match status" value="1"/>
</dbReference>
<dbReference type="PANTHER" id="PTHR30385:SF7">
    <property type="entry name" value="RNA POLYMERASE SIGMA FACTOR FLIA"/>
    <property type="match status" value="1"/>
</dbReference>
<evidence type="ECO:0000313" key="10">
    <source>
        <dbReference type="Proteomes" id="UP000197424"/>
    </source>
</evidence>
<dbReference type="GO" id="GO:0006352">
    <property type="term" value="P:DNA-templated transcription initiation"/>
    <property type="evidence" value="ECO:0007669"/>
    <property type="project" value="UniProtKB-UniRule"/>
</dbReference>
<feature type="short sequence motif" description="Interaction with polymerase core subunit RpoC" evidence="6">
    <location>
        <begin position="45"/>
        <end position="48"/>
    </location>
</feature>
<protein>
    <recommendedName>
        <fullName evidence="6">RNA polymerase sigma factor FliA</fullName>
    </recommendedName>
    <alternativeName>
        <fullName evidence="6">RNA polymerase sigma factor for flagellar operon</fullName>
    </alternativeName>
    <alternativeName>
        <fullName evidence="6">Sigma F</fullName>
    </alternativeName>
    <alternativeName>
        <fullName evidence="6">Sigma-28</fullName>
    </alternativeName>
</protein>
<proteinExistence type="inferred from homology"/>
<evidence type="ECO:0000313" key="9">
    <source>
        <dbReference type="EMBL" id="ASJ23604.1"/>
    </source>
</evidence>
<dbReference type="NCBIfam" id="TIGR02479">
    <property type="entry name" value="FliA_WhiG"/>
    <property type="match status" value="1"/>
</dbReference>
<dbReference type="InterPro" id="IPR013324">
    <property type="entry name" value="RNA_pol_sigma_r3/r4-like"/>
</dbReference>
<dbReference type="HAMAP" id="MF_00962">
    <property type="entry name" value="Sigma70_FliA"/>
    <property type="match status" value="1"/>
</dbReference>
<dbReference type="Proteomes" id="UP000197424">
    <property type="component" value="Chromosome"/>
</dbReference>
<evidence type="ECO:0000256" key="6">
    <source>
        <dbReference type="HAMAP-Rule" id="MF_00962"/>
    </source>
</evidence>
<keyword evidence="2 6" id="KW-0805">Transcription regulation</keyword>
<name>A0A248LGL1_9NEIS</name>
<evidence type="ECO:0000256" key="1">
    <source>
        <dbReference type="ARBA" id="ARBA00022490"/>
    </source>
</evidence>
<evidence type="ECO:0000256" key="4">
    <source>
        <dbReference type="ARBA" id="ARBA00023125"/>
    </source>
</evidence>
<feature type="DNA-binding region" description="H-T-H motif" evidence="6">
    <location>
        <begin position="213"/>
        <end position="232"/>
    </location>
</feature>
<keyword evidence="5 6" id="KW-0804">Transcription</keyword>
<keyword evidence="4 6" id="KW-0238">DNA-binding</keyword>
<dbReference type="InterPro" id="IPR000943">
    <property type="entry name" value="RNA_pol_sigma70"/>
</dbReference>
<evidence type="ECO:0000259" key="8">
    <source>
        <dbReference type="PROSITE" id="PS00716"/>
    </source>
</evidence>
<feature type="domain" description="RNA polymerase sigma-70" evidence="7">
    <location>
        <begin position="45"/>
        <end position="58"/>
    </location>
</feature>
<keyword evidence="9" id="KW-0966">Cell projection</keyword>
<dbReference type="SUPFAM" id="SSF88659">
    <property type="entry name" value="Sigma3 and sigma4 domains of RNA polymerase sigma factors"/>
    <property type="match status" value="2"/>
</dbReference>
<feature type="domain" description="RNA polymerase sigma-70" evidence="8">
    <location>
        <begin position="212"/>
        <end position="238"/>
    </location>
</feature>
<keyword evidence="9" id="KW-0969">Cilium</keyword>
<dbReference type="InterPro" id="IPR013325">
    <property type="entry name" value="RNA_pol_sigma_r2"/>
</dbReference>
<dbReference type="PIRSF" id="PIRSF000770">
    <property type="entry name" value="RNA_pol_sigma-SigE/K"/>
    <property type="match status" value="1"/>
</dbReference>
<keyword evidence="1 6" id="KW-0963">Cytoplasm</keyword>
<sequence>MSKLRAYQSAATTNSSVDITEHLTLVRKLASMMISRLPASVELDDLVQVGMIGLIEAAQQFDPAQGVLFETFASQRIRGAMLDELRRLDWLPRQARRNAKQIEEAMAQLEQSLGHPPGEGEIAARLGLSIDEYQTMLFECKGHQLVYFEDFGHDDDEGSSTRMVEQVADQGMVNPFEILGESRFRSHLVAAIKELPERDQLVMSLYYEQELNLKEIGAVLNVTESRVCQLHSQAVARLRTKLKAWIG</sequence>
<keyword evidence="3 6" id="KW-0731">Sigma factor</keyword>
<dbReference type="InterPro" id="IPR014284">
    <property type="entry name" value="RNA_pol_sigma-70_dom"/>
</dbReference>
<dbReference type="SUPFAM" id="SSF88946">
    <property type="entry name" value="Sigma2 domain of RNA polymerase sigma factors"/>
    <property type="match status" value="1"/>
</dbReference>
<dbReference type="GO" id="GO:0016987">
    <property type="term" value="F:sigma factor activity"/>
    <property type="evidence" value="ECO:0007669"/>
    <property type="project" value="UniProtKB-UniRule"/>
</dbReference>
<dbReference type="CDD" id="cd06171">
    <property type="entry name" value="Sigma70_r4"/>
    <property type="match status" value="1"/>
</dbReference>
<dbReference type="RefSeq" id="WP_088860191.1">
    <property type="nucleotide sequence ID" value="NZ_CP022115.1"/>
</dbReference>
<gene>
    <name evidence="6" type="primary">fliA</name>
    <name evidence="9" type="ORF">LHGZ1_0773</name>
</gene>
<dbReference type="AlphaFoldDB" id="A0A248LGL1"/>
<dbReference type="InterPro" id="IPR007624">
    <property type="entry name" value="RNA_pol_sigma70_r3"/>
</dbReference>
<dbReference type="PANTHER" id="PTHR30385">
    <property type="entry name" value="SIGMA FACTOR F FLAGELLAR"/>
    <property type="match status" value="1"/>
</dbReference>
<dbReference type="GO" id="GO:0003899">
    <property type="term" value="F:DNA-directed RNA polymerase activity"/>
    <property type="evidence" value="ECO:0007669"/>
    <property type="project" value="InterPro"/>
</dbReference>
<organism evidence="9 10">
    <name type="scientific">Laribacter hongkongensis</name>
    <dbReference type="NCBI Taxonomy" id="168471"/>
    <lineage>
        <taxon>Bacteria</taxon>
        <taxon>Pseudomonadati</taxon>
        <taxon>Pseudomonadota</taxon>
        <taxon>Betaproteobacteria</taxon>
        <taxon>Neisseriales</taxon>
        <taxon>Aquaspirillaceae</taxon>
        <taxon>Laribacter</taxon>
    </lineage>
</organism>
<comment type="function">
    <text evidence="6">Sigma factors are initiation factors that promote the attachment of RNA polymerase to specific initiation sites and are then released. This sigma factor controls the expression of flagella-related genes.</text>
</comment>
<feature type="region of interest" description="Sigma-70 factor domain-4" evidence="6">
    <location>
        <begin position="191"/>
        <end position="239"/>
    </location>
</feature>
<dbReference type="GO" id="GO:0005737">
    <property type="term" value="C:cytoplasm"/>
    <property type="evidence" value="ECO:0007669"/>
    <property type="project" value="UniProtKB-SubCell"/>
</dbReference>
<dbReference type="InterPro" id="IPR007630">
    <property type="entry name" value="RNA_pol_sigma70_r4"/>
</dbReference>
<reference evidence="10" key="1">
    <citation type="submission" date="2017-06" db="EMBL/GenBank/DDBJ databases">
        <title>Whole genome sequence of Laribacter hongkongensis LHGZ1.</title>
        <authorList>
            <person name="Chen D."/>
            <person name="Wu H."/>
            <person name="Chen J."/>
        </authorList>
    </citation>
    <scope>NUCLEOTIDE SEQUENCE [LARGE SCALE GENOMIC DNA]</scope>
    <source>
        <strain evidence="10">LHGZ1</strain>
    </source>
</reference>
<keyword evidence="9" id="KW-0282">Flagellum</keyword>
<evidence type="ECO:0000256" key="5">
    <source>
        <dbReference type="ARBA" id="ARBA00023163"/>
    </source>
</evidence>
<evidence type="ECO:0000259" key="7">
    <source>
        <dbReference type="PROSITE" id="PS00715"/>
    </source>
</evidence>
<dbReference type="InterPro" id="IPR012845">
    <property type="entry name" value="RNA_pol_sigma_FliA_WhiG"/>
</dbReference>
<dbReference type="GO" id="GO:0003677">
    <property type="term" value="F:DNA binding"/>
    <property type="evidence" value="ECO:0007669"/>
    <property type="project" value="UniProtKB-UniRule"/>
</dbReference>